<comment type="caution">
    <text evidence="1">The sequence shown here is derived from an EMBL/GenBank/DDBJ whole genome shotgun (WGS) entry which is preliminary data.</text>
</comment>
<evidence type="ECO:0000313" key="1">
    <source>
        <dbReference type="EMBL" id="CAK0820383.1"/>
    </source>
</evidence>
<evidence type="ECO:0000313" key="2">
    <source>
        <dbReference type="Proteomes" id="UP001189429"/>
    </source>
</evidence>
<name>A0ABN9RMK0_9DINO</name>
<feature type="non-terminal residue" evidence="1">
    <location>
        <position position="89"/>
    </location>
</feature>
<sequence length="89" mass="9459">AAIASEGAALSRALSVAKRSGGAEGGLARPTQRALEEVKELTIADQRLSRLFTTELVGFKKSNSEGQCEEALVAANKQLTESIEKLWAE</sequence>
<proteinExistence type="predicted"/>
<organism evidence="1 2">
    <name type="scientific">Prorocentrum cordatum</name>
    <dbReference type="NCBI Taxonomy" id="2364126"/>
    <lineage>
        <taxon>Eukaryota</taxon>
        <taxon>Sar</taxon>
        <taxon>Alveolata</taxon>
        <taxon>Dinophyceae</taxon>
        <taxon>Prorocentrales</taxon>
        <taxon>Prorocentraceae</taxon>
        <taxon>Prorocentrum</taxon>
    </lineage>
</organism>
<dbReference type="Proteomes" id="UP001189429">
    <property type="component" value="Unassembled WGS sequence"/>
</dbReference>
<reference evidence="1" key="1">
    <citation type="submission" date="2023-10" db="EMBL/GenBank/DDBJ databases">
        <authorList>
            <person name="Chen Y."/>
            <person name="Shah S."/>
            <person name="Dougan E. K."/>
            <person name="Thang M."/>
            <person name="Chan C."/>
        </authorList>
    </citation>
    <scope>NUCLEOTIDE SEQUENCE [LARGE SCALE GENOMIC DNA]</scope>
</reference>
<keyword evidence="2" id="KW-1185">Reference proteome</keyword>
<dbReference type="EMBL" id="CAUYUJ010007335">
    <property type="protein sequence ID" value="CAK0820383.1"/>
    <property type="molecule type" value="Genomic_DNA"/>
</dbReference>
<feature type="non-terminal residue" evidence="1">
    <location>
        <position position="1"/>
    </location>
</feature>
<protein>
    <submittedName>
        <fullName evidence="1">Uncharacterized protein</fullName>
    </submittedName>
</protein>
<accession>A0ABN9RMK0</accession>
<gene>
    <name evidence="1" type="ORF">PCOR1329_LOCUS22086</name>
</gene>